<dbReference type="Proteomes" id="UP000192674">
    <property type="component" value="Unassembled WGS sequence"/>
</dbReference>
<dbReference type="PANTHER" id="PTHR46696:SF1">
    <property type="entry name" value="CYTOCHROME P450 YJIB-RELATED"/>
    <property type="match status" value="1"/>
</dbReference>
<evidence type="ECO:0000256" key="4">
    <source>
        <dbReference type="ARBA" id="ARBA00023002"/>
    </source>
</evidence>
<dbReference type="GO" id="GO:0005506">
    <property type="term" value="F:iron ion binding"/>
    <property type="evidence" value="ECO:0007669"/>
    <property type="project" value="InterPro"/>
</dbReference>
<dbReference type="GO" id="GO:0004497">
    <property type="term" value="F:monooxygenase activity"/>
    <property type="evidence" value="ECO:0007669"/>
    <property type="project" value="UniProtKB-KW"/>
</dbReference>
<evidence type="ECO:0000256" key="1">
    <source>
        <dbReference type="ARBA" id="ARBA00010617"/>
    </source>
</evidence>
<keyword evidence="9" id="KW-1185">Reference proteome</keyword>
<dbReference type="FunFam" id="1.10.630.10:FF:000018">
    <property type="entry name" value="Cytochrome P450 monooxygenase"/>
    <property type="match status" value="1"/>
</dbReference>
<evidence type="ECO:0000256" key="5">
    <source>
        <dbReference type="ARBA" id="ARBA00023004"/>
    </source>
</evidence>
<accession>A0A1Y5Y094</accession>
<gene>
    <name evidence="8" type="ORF">SAMN05661093_07296</name>
</gene>
<keyword evidence="3 7" id="KW-0479">Metal-binding</keyword>
<comment type="similarity">
    <text evidence="1 7">Belongs to the cytochrome P450 family.</text>
</comment>
<dbReference type="InterPro" id="IPR002397">
    <property type="entry name" value="Cyt_P450_B"/>
</dbReference>
<dbReference type="PANTHER" id="PTHR46696">
    <property type="entry name" value="P450, PUTATIVE (EUROFUNG)-RELATED"/>
    <property type="match status" value="1"/>
</dbReference>
<name>A0A1Y5Y094_KIBAR</name>
<dbReference type="GO" id="GO:0020037">
    <property type="term" value="F:heme binding"/>
    <property type="evidence" value="ECO:0007669"/>
    <property type="project" value="InterPro"/>
</dbReference>
<dbReference type="CDD" id="cd11029">
    <property type="entry name" value="CYP107-like"/>
    <property type="match status" value="1"/>
</dbReference>
<keyword evidence="5 7" id="KW-0408">Iron</keyword>
<dbReference type="PROSITE" id="PS00086">
    <property type="entry name" value="CYTOCHROME_P450"/>
    <property type="match status" value="1"/>
</dbReference>
<dbReference type="Pfam" id="PF00067">
    <property type="entry name" value="p450"/>
    <property type="match status" value="1"/>
</dbReference>
<dbReference type="InterPro" id="IPR017972">
    <property type="entry name" value="Cyt_P450_CS"/>
</dbReference>
<dbReference type="InterPro" id="IPR001128">
    <property type="entry name" value="Cyt_P450"/>
</dbReference>
<evidence type="ECO:0000313" key="8">
    <source>
        <dbReference type="EMBL" id="SMD22064.1"/>
    </source>
</evidence>
<dbReference type="EMBL" id="FWXV01000007">
    <property type="protein sequence ID" value="SMD22064.1"/>
    <property type="molecule type" value="Genomic_DNA"/>
</dbReference>
<keyword evidence="6 7" id="KW-0503">Monooxygenase</keyword>
<evidence type="ECO:0000313" key="9">
    <source>
        <dbReference type="Proteomes" id="UP000192674"/>
    </source>
</evidence>
<evidence type="ECO:0000256" key="6">
    <source>
        <dbReference type="ARBA" id="ARBA00023033"/>
    </source>
</evidence>
<proteinExistence type="inferred from homology"/>
<dbReference type="Gene3D" id="1.10.630.10">
    <property type="entry name" value="Cytochrome P450"/>
    <property type="match status" value="1"/>
</dbReference>
<sequence>MEVMTEPLVLDENFLQNPYAIEAELRASAPVRQVITPGRLRAWLVTRHEDVKAVLTDPRVRKDSRRATELFKRFLRPQSPVLHPTYRALENHMLHADPPDHTRLRKLVGKAFTTRTVARLQPRIEQIADELLDQMTGEVDLLEAYALPLPMTVICELLGVPVADRDAFRDWTHVIVASDPRRDLVGASQAMSDYLADLIERKREAPTEDLLSDLIAVSDDGTRLTKQELLSMAILLLIAGHDTTVNLIANGTLALLRAPEQLKALKADPSLLPDAVEELLRYEGPLHTGTMRFTVEDVEIGGVVIPANEFVLVSLLAANRDERRFEEPDALDISRSAGGHVAFGHGIHHCLGAPLARLEGRIAIGKLLDRFPDLRLATDPDTLTWRTSTLMRGLEALPVHTK</sequence>
<protein>
    <submittedName>
        <fullName evidence="8">Cytochrome P450</fullName>
    </submittedName>
</protein>
<keyword evidence="4 7" id="KW-0560">Oxidoreductase</keyword>
<organism evidence="8 9">
    <name type="scientific">Kibdelosporangium aridum</name>
    <dbReference type="NCBI Taxonomy" id="2030"/>
    <lineage>
        <taxon>Bacteria</taxon>
        <taxon>Bacillati</taxon>
        <taxon>Actinomycetota</taxon>
        <taxon>Actinomycetes</taxon>
        <taxon>Pseudonocardiales</taxon>
        <taxon>Pseudonocardiaceae</taxon>
        <taxon>Kibdelosporangium</taxon>
    </lineage>
</organism>
<dbReference type="SUPFAM" id="SSF48264">
    <property type="entry name" value="Cytochrome P450"/>
    <property type="match status" value="1"/>
</dbReference>
<evidence type="ECO:0000256" key="7">
    <source>
        <dbReference type="RuleBase" id="RU000461"/>
    </source>
</evidence>
<evidence type="ECO:0000256" key="3">
    <source>
        <dbReference type="ARBA" id="ARBA00022723"/>
    </source>
</evidence>
<dbReference type="InterPro" id="IPR036396">
    <property type="entry name" value="Cyt_P450_sf"/>
</dbReference>
<keyword evidence="2 7" id="KW-0349">Heme</keyword>
<evidence type="ECO:0000256" key="2">
    <source>
        <dbReference type="ARBA" id="ARBA00022617"/>
    </source>
</evidence>
<dbReference type="GO" id="GO:0016705">
    <property type="term" value="F:oxidoreductase activity, acting on paired donors, with incorporation or reduction of molecular oxygen"/>
    <property type="evidence" value="ECO:0007669"/>
    <property type="project" value="InterPro"/>
</dbReference>
<dbReference type="PRINTS" id="PR00359">
    <property type="entry name" value="BP450"/>
</dbReference>
<reference evidence="8 9" key="1">
    <citation type="submission" date="2017-04" db="EMBL/GenBank/DDBJ databases">
        <authorList>
            <person name="Afonso C.L."/>
            <person name="Miller P.J."/>
            <person name="Scott M.A."/>
            <person name="Spackman E."/>
            <person name="Goraichik I."/>
            <person name="Dimitrov K.M."/>
            <person name="Suarez D.L."/>
            <person name="Swayne D.E."/>
        </authorList>
    </citation>
    <scope>NUCLEOTIDE SEQUENCE [LARGE SCALE GENOMIC DNA]</scope>
    <source>
        <strain evidence="8 9">DSM 43828</strain>
    </source>
</reference>
<dbReference type="AlphaFoldDB" id="A0A1Y5Y094"/>
<dbReference type="OrthoDB" id="5500002at2"/>